<comment type="subcellular location">
    <subcellularLocation>
        <location evidence="1 4">Cytoplasm</location>
    </subcellularLocation>
</comment>
<evidence type="ECO:0000313" key="6">
    <source>
        <dbReference type="EMBL" id="SFH64091.1"/>
    </source>
</evidence>
<keyword evidence="7" id="KW-1185">Reference proteome</keyword>
<organism evidence="6 7">
    <name type="scientific">Pisciglobus halotolerans</name>
    <dbReference type="NCBI Taxonomy" id="745365"/>
    <lineage>
        <taxon>Bacteria</taxon>
        <taxon>Bacillati</taxon>
        <taxon>Bacillota</taxon>
        <taxon>Bacilli</taxon>
        <taxon>Lactobacillales</taxon>
        <taxon>Carnobacteriaceae</taxon>
    </lineage>
</organism>
<gene>
    <name evidence="4" type="primary">citD</name>
    <name evidence="6" type="ORF">SAMN04489868_10837</name>
</gene>
<protein>
    <recommendedName>
        <fullName evidence="4">Citrate lyase acyl carrier protein</fullName>
    </recommendedName>
    <alternativeName>
        <fullName evidence="4">Citrate lyase gamma chain</fullName>
    </alternativeName>
</protein>
<evidence type="ECO:0000256" key="3">
    <source>
        <dbReference type="ARBA" id="ARBA00022553"/>
    </source>
</evidence>
<proteinExistence type="inferred from homology"/>
<dbReference type="GO" id="GO:0005737">
    <property type="term" value="C:cytoplasm"/>
    <property type="evidence" value="ECO:0007669"/>
    <property type="project" value="UniProtKB-SubCell"/>
</dbReference>
<feature type="modified residue" description="O-(phosphoribosyl dephospho-coenzyme A)serine" evidence="4 5">
    <location>
        <position position="17"/>
    </location>
</feature>
<dbReference type="HAMAP" id="MF_00805">
    <property type="entry name" value="CitD"/>
    <property type="match status" value="1"/>
</dbReference>
<comment type="subunit">
    <text evidence="4">Oligomer with a subunit composition of (alpha,beta,gamma)6.</text>
</comment>
<dbReference type="EMBL" id="FOQE01000008">
    <property type="protein sequence ID" value="SFH64091.1"/>
    <property type="molecule type" value="Genomic_DNA"/>
</dbReference>
<name>A0A1I3BQL6_9LACT</name>
<evidence type="ECO:0000313" key="7">
    <source>
        <dbReference type="Proteomes" id="UP000198668"/>
    </source>
</evidence>
<dbReference type="InterPro" id="IPR006495">
    <property type="entry name" value="CitD"/>
</dbReference>
<accession>A0A1I3BQL6</accession>
<evidence type="ECO:0000256" key="1">
    <source>
        <dbReference type="ARBA" id="ARBA00004496"/>
    </source>
</evidence>
<comment type="function">
    <text evidence="4">Covalent carrier of the coenzyme of citrate lyase.</text>
</comment>
<dbReference type="AlphaFoldDB" id="A0A1I3BQL6"/>
<dbReference type="GO" id="GO:0016829">
    <property type="term" value="F:lyase activity"/>
    <property type="evidence" value="ECO:0007669"/>
    <property type="project" value="UniProtKB-KW"/>
</dbReference>
<comment type="similarity">
    <text evidence="4">Belongs to the CitD family.</text>
</comment>
<reference evidence="6 7" key="1">
    <citation type="submission" date="2016-10" db="EMBL/GenBank/DDBJ databases">
        <authorList>
            <person name="de Groot N.N."/>
        </authorList>
    </citation>
    <scope>NUCLEOTIDE SEQUENCE [LARGE SCALE GENOMIC DNA]</scope>
    <source>
        <strain evidence="6 7">DSM 27630</strain>
    </source>
</reference>
<dbReference type="Proteomes" id="UP000198668">
    <property type="component" value="Unassembled WGS sequence"/>
</dbReference>
<keyword evidence="2 4" id="KW-0963">Cytoplasm</keyword>
<dbReference type="NCBIfam" id="TIGR01608">
    <property type="entry name" value="citD"/>
    <property type="match status" value="1"/>
</dbReference>
<dbReference type="NCBIfam" id="NF009726">
    <property type="entry name" value="PRK13253.1"/>
    <property type="match status" value="1"/>
</dbReference>
<dbReference type="InterPro" id="IPR023439">
    <property type="entry name" value="Mal_deCO2ase/Cit_lyase_ACP"/>
</dbReference>
<evidence type="ECO:0000256" key="5">
    <source>
        <dbReference type="PIRSR" id="PIRSR002736-50"/>
    </source>
</evidence>
<evidence type="ECO:0000256" key="4">
    <source>
        <dbReference type="HAMAP-Rule" id="MF_00805"/>
    </source>
</evidence>
<evidence type="ECO:0000256" key="2">
    <source>
        <dbReference type="ARBA" id="ARBA00022490"/>
    </source>
</evidence>
<keyword evidence="6" id="KW-0456">Lyase</keyword>
<sequence length="106" mass="11897">MDKLMIKKQAIAGTVESSDVQIIIDQNPNKGIEIELNSSVAKQFGRRIREVIEETLENLEIHDAKLVVEDKGALDCTIKARTIAVVHRAAETTKAIDWEAIEEWNV</sequence>
<dbReference type="PIRSF" id="PIRSF002736">
    <property type="entry name" value="Citrt_lyas_gamma"/>
    <property type="match status" value="1"/>
</dbReference>
<keyword evidence="3 4" id="KW-0597">Phosphoprotein</keyword>
<dbReference type="Pfam" id="PF06857">
    <property type="entry name" value="ACP"/>
    <property type="match status" value="1"/>
</dbReference>